<protein>
    <recommendedName>
        <fullName evidence="12">Presequence translocated-associated motor subunit PAM17</fullName>
    </recommendedName>
</protein>
<dbReference type="InterPro" id="IPR013875">
    <property type="entry name" value="Pam17"/>
</dbReference>
<dbReference type="PANTHER" id="PTHR28021:SF1">
    <property type="entry name" value="PRESEQUENCE TRANSLOCATED-ASSOCIATED MOTOR SUBUNIT PAM17, MITOCHONDRIAL"/>
    <property type="match status" value="1"/>
</dbReference>
<evidence type="ECO:0000256" key="2">
    <source>
        <dbReference type="ARBA" id="ARBA00006837"/>
    </source>
</evidence>
<keyword evidence="5 12" id="KW-0999">Mitochondrion inner membrane</keyword>
<evidence type="ECO:0000256" key="12">
    <source>
        <dbReference type="RuleBase" id="RU367146"/>
    </source>
</evidence>
<feature type="transmembrane region" description="Helical" evidence="12">
    <location>
        <begin position="104"/>
        <end position="126"/>
    </location>
</feature>
<keyword evidence="4 12" id="KW-0812">Transmembrane</keyword>
<evidence type="ECO:0000256" key="7">
    <source>
        <dbReference type="ARBA" id="ARBA00022946"/>
    </source>
</evidence>
<dbReference type="GO" id="GO:0001405">
    <property type="term" value="C:PAM complex, Tim23 associated import motor"/>
    <property type="evidence" value="ECO:0007669"/>
    <property type="project" value="UniProtKB-UniRule"/>
</dbReference>
<comment type="subcellular location">
    <subcellularLocation>
        <location evidence="1 12">Mitochondrion inner membrane</location>
        <topology evidence="1 12">Multi-pass membrane protein</topology>
    </subcellularLocation>
</comment>
<evidence type="ECO:0000256" key="10">
    <source>
        <dbReference type="ARBA" id="ARBA00023128"/>
    </source>
</evidence>
<evidence type="ECO:0000256" key="11">
    <source>
        <dbReference type="ARBA" id="ARBA00023136"/>
    </source>
</evidence>
<comment type="caution">
    <text evidence="13">The sequence shown here is derived from an EMBL/GenBank/DDBJ whole genome shotgun (WGS) entry which is preliminary data.</text>
</comment>
<evidence type="ECO:0000313" key="13">
    <source>
        <dbReference type="EMBL" id="TKA25818.1"/>
    </source>
</evidence>
<gene>
    <name evidence="13" type="ORF">B0A50_05573</name>
</gene>
<keyword evidence="9 12" id="KW-0811">Translocation</keyword>
<keyword evidence="7" id="KW-0809">Transit peptide</keyword>
<comment type="similarity">
    <text evidence="2 12">Belongs to the PAM17 family.</text>
</comment>
<dbReference type="Proteomes" id="UP000308549">
    <property type="component" value="Unassembled WGS sequence"/>
</dbReference>
<evidence type="ECO:0000256" key="8">
    <source>
        <dbReference type="ARBA" id="ARBA00022989"/>
    </source>
</evidence>
<feature type="transmembrane region" description="Helical" evidence="12">
    <location>
        <begin position="146"/>
        <end position="172"/>
    </location>
</feature>
<keyword evidence="10 12" id="KW-0496">Mitochondrion</keyword>
<evidence type="ECO:0000256" key="9">
    <source>
        <dbReference type="ARBA" id="ARBA00023010"/>
    </source>
</evidence>
<proteinExistence type="inferred from homology"/>
<dbReference type="OrthoDB" id="5970083at2759"/>
<dbReference type="AlphaFoldDB" id="A0A4U0TU98"/>
<evidence type="ECO:0000256" key="3">
    <source>
        <dbReference type="ARBA" id="ARBA00022448"/>
    </source>
</evidence>
<dbReference type="EMBL" id="NAJL01000032">
    <property type="protein sequence ID" value="TKA25818.1"/>
    <property type="molecule type" value="Genomic_DNA"/>
</dbReference>
<evidence type="ECO:0000313" key="14">
    <source>
        <dbReference type="Proteomes" id="UP000308549"/>
    </source>
</evidence>
<comment type="function">
    <text evidence="12">Component of the PAM complex, a complex required for the translocation of transit peptide-containing proteins from the inner membrane into the mitochondrial matrix in an ATP-dependent manner.</text>
</comment>
<keyword evidence="6 12" id="KW-0653">Protein transport</keyword>
<evidence type="ECO:0000256" key="5">
    <source>
        <dbReference type="ARBA" id="ARBA00022792"/>
    </source>
</evidence>
<evidence type="ECO:0000256" key="1">
    <source>
        <dbReference type="ARBA" id="ARBA00004448"/>
    </source>
</evidence>
<dbReference type="PANTHER" id="PTHR28021">
    <property type="entry name" value="PRESEQUENCE TRANSLOCATED-ASSOCIATED MOTOR SUBUNIT PAM17, MITOCHONDRIAL"/>
    <property type="match status" value="1"/>
</dbReference>
<keyword evidence="3 12" id="KW-0813">Transport</keyword>
<keyword evidence="14" id="KW-1185">Reference proteome</keyword>
<dbReference type="GO" id="GO:0030150">
    <property type="term" value="P:protein import into mitochondrial matrix"/>
    <property type="evidence" value="ECO:0007669"/>
    <property type="project" value="UniProtKB-UniRule"/>
</dbReference>
<sequence length="242" mass="26399">MATLLSPRTACLRSLAAIPRAFSPPQAAKASFTTAATTKPMSPLCSSTHTFRPAITCRLPPRQPSIATALAIRHASSAPSASPSPGEDTLTWNRFFDLRKKRRYLNLVASLATAFTSVVVLAPVVAQQDLDSWAAQISGIDPIMVLGLSGVIIAGAGWLCGPSLGSGAFSMWARRRGWNKAIGEKEKIFYARIKKHRADPASSSPQNPIPDYYGEKIGSVKDYRRWLKDQRAFNLKKNKKFI</sequence>
<evidence type="ECO:0000256" key="6">
    <source>
        <dbReference type="ARBA" id="ARBA00022927"/>
    </source>
</evidence>
<reference evidence="13 14" key="1">
    <citation type="submission" date="2017-03" db="EMBL/GenBank/DDBJ databases">
        <title>Genomes of endolithic fungi from Antarctica.</title>
        <authorList>
            <person name="Coleine C."/>
            <person name="Masonjones S."/>
            <person name="Stajich J.E."/>
        </authorList>
    </citation>
    <scope>NUCLEOTIDE SEQUENCE [LARGE SCALE GENOMIC DNA]</scope>
    <source>
        <strain evidence="13 14">CCFEE 6315</strain>
    </source>
</reference>
<dbReference type="Pfam" id="PF08566">
    <property type="entry name" value="Pam17"/>
    <property type="match status" value="1"/>
</dbReference>
<name>A0A4U0TU98_9PEZI</name>
<evidence type="ECO:0000256" key="4">
    <source>
        <dbReference type="ARBA" id="ARBA00022692"/>
    </source>
</evidence>
<keyword evidence="8 12" id="KW-1133">Transmembrane helix</keyword>
<keyword evidence="11 12" id="KW-0472">Membrane</keyword>
<comment type="subunit">
    <text evidence="12">Component of the PAM complex.</text>
</comment>
<organism evidence="13 14">
    <name type="scientific">Salinomyces thailandicus</name>
    <dbReference type="NCBI Taxonomy" id="706561"/>
    <lineage>
        <taxon>Eukaryota</taxon>
        <taxon>Fungi</taxon>
        <taxon>Dikarya</taxon>
        <taxon>Ascomycota</taxon>
        <taxon>Pezizomycotina</taxon>
        <taxon>Dothideomycetes</taxon>
        <taxon>Dothideomycetidae</taxon>
        <taxon>Mycosphaerellales</taxon>
        <taxon>Teratosphaeriaceae</taxon>
        <taxon>Salinomyces</taxon>
    </lineage>
</organism>
<accession>A0A4U0TU98</accession>